<evidence type="ECO:0000256" key="2">
    <source>
        <dbReference type="ARBA" id="ARBA00022448"/>
    </source>
</evidence>
<evidence type="ECO:0000313" key="10">
    <source>
        <dbReference type="Proteomes" id="UP001519887"/>
    </source>
</evidence>
<feature type="domain" description="ABC transmembrane type-1" evidence="8">
    <location>
        <begin position="91"/>
        <end position="280"/>
    </location>
</feature>
<dbReference type="EMBL" id="JAHZIK010000168">
    <property type="protein sequence ID" value="MBW7454212.1"/>
    <property type="molecule type" value="Genomic_DNA"/>
</dbReference>
<dbReference type="PROSITE" id="PS50928">
    <property type="entry name" value="ABC_TM1"/>
    <property type="match status" value="1"/>
</dbReference>
<gene>
    <name evidence="9" type="ORF">K0U00_09230</name>
</gene>
<dbReference type="SUPFAM" id="SSF161098">
    <property type="entry name" value="MetI-like"/>
    <property type="match status" value="1"/>
</dbReference>
<keyword evidence="5 7" id="KW-1133">Transmembrane helix</keyword>
<evidence type="ECO:0000256" key="3">
    <source>
        <dbReference type="ARBA" id="ARBA00022475"/>
    </source>
</evidence>
<evidence type="ECO:0000256" key="6">
    <source>
        <dbReference type="ARBA" id="ARBA00023136"/>
    </source>
</evidence>
<dbReference type="RefSeq" id="WP_210038333.1">
    <property type="nucleotide sequence ID" value="NZ_JBHLVU010000022.1"/>
</dbReference>
<dbReference type="Pfam" id="PF00528">
    <property type="entry name" value="BPD_transp_1"/>
    <property type="match status" value="1"/>
</dbReference>
<comment type="similarity">
    <text evidence="7">Belongs to the binding-protein-dependent transport system permease family.</text>
</comment>
<evidence type="ECO:0000256" key="5">
    <source>
        <dbReference type="ARBA" id="ARBA00022989"/>
    </source>
</evidence>
<name>A0ABS7BZX8_9BACL</name>
<dbReference type="CDD" id="cd06261">
    <property type="entry name" value="TM_PBP2"/>
    <property type="match status" value="1"/>
</dbReference>
<feature type="transmembrane region" description="Helical" evidence="7">
    <location>
        <begin position="95"/>
        <end position="116"/>
    </location>
</feature>
<proteinExistence type="inferred from homology"/>
<reference evidence="9 10" key="1">
    <citation type="submission" date="2021-07" db="EMBL/GenBank/DDBJ databases">
        <title>Paenibacillus radiodurans sp. nov., isolated from the southeastern edge of Tengger Desert.</title>
        <authorList>
            <person name="Zhang G."/>
        </authorList>
    </citation>
    <scope>NUCLEOTIDE SEQUENCE [LARGE SCALE GENOMIC DNA]</scope>
    <source>
        <strain evidence="9 10">CCM 7311</strain>
    </source>
</reference>
<dbReference type="PANTHER" id="PTHR43744">
    <property type="entry name" value="ABC TRANSPORTER PERMEASE PROTEIN MG189-RELATED-RELATED"/>
    <property type="match status" value="1"/>
</dbReference>
<comment type="caution">
    <text evidence="9">The sequence shown here is derived from an EMBL/GenBank/DDBJ whole genome shotgun (WGS) entry which is preliminary data.</text>
</comment>
<protein>
    <submittedName>
        <fullName evidence="9">Carbohydrate ABC transporter permease</fullName>
    </submittedName>
</protein>
<feature type="transmembrane region" description="Helical" evidence="7">
    <location>
        <begin position="128"/>
        <end position="153"/>
    </location>
</feature>
<keyword evidence="10" id="KW-1185">Reference proteome</keyword>
<dbReference type="PANTHER" id="PTHR43744:SF12">
    <property type="entry name" value="ABC TRANSPORTER PERMEASE PROTEIN MG189-RELATED"/>
    <property type="match status" value="1"/>
</dbReference>
<evidence type="ECO:0000256" key="7">
    <source>
        <dbReference type="RuleBase" id="RU363032"/>
    </source>
</evidence>
<dbReference type="InterPro" id="IPR000515">
    <property type="entry name" value="MetI-like"/>
</dbReference>
<accession>A0ABS7BZX8</accession>
<dbReference type="Gene3D" id="1.10.3720.10">
    <property type="entry name" value="MetI-like"/>
    <property type="match status" value="1"/>
</dbReference>
<feature type="transmembrane region" description="Helical" evidence="7">
    <location>
        <begin position="30"/>
        <end position="51"/>
    </location>
</feature>
<sequence>MMMQKSTIEAAHRFPAVKASANPWSGLGRILTYAALIVLSLLFLTPFLFMIGTSFKPYADIVGDPLNPIPFHLTFSNFSHLFEKLPFFTQLANSLIIAVSLTLLAIVFNSLVAYGFARFDFKYKHGLFIAMLTTMMIPGQISLVPSFIMFRAFRWLDTFWPLILPGAVGAFGIFLIRQVMVTIPKEIFDSARIDGCSELGTFIRIAFPLSASAIGIVALLTFMNAWNDYLGPLIYLTSGSKMTLAVGLTTMNNPYEIDYASPITGALLMSLPVLVLLSIVGHKYFVDGLTAGSIKG</sequence>
<evidence type="ECO:0000259" key="8">
    <source>
        <dbReference type="PROSITE" id="PS50928"/>
    </source>
</evidence>
<dbReference type="Proteomes" id="UP001519887">
    <property type="component" value="Unassembled WGS sequence"/>
</dbReference>
<comment type="subcellular location">
    <subcellularLocation>
        <location evidence="1 7">Cell membrane</location>
        <topology evidence="1 7">Multi-pass membrane protein</topology>
    </subcellularLocation>
</comment>
<feature type="transmembrane region" description="Helical" evidence="7">
    <location>
        <begin position="201"/>
        <end position="223"/>
    </location>
</feature>
<dbReference type="InterPro" id="IPR035906">
    <property type="entry name" value="MetI-like_sf"/>
</dbReference>
<evidence type="ECO:0000256" key="1">
    <source>
        <dbReference type="ARBA" id="ARBA00004651"/>
    </source>
</evidence>
<feature type="transmembrane region" description="Helical" evidence="7">
    <location>
        <begin position="159"/>
        <end position="180"/>
    </location>
</feature>
<evidence type="ECO:0000256" key="4">
    <source>
        <dbReference type="ARBA" id="ARBA00022692"/>
    </source>
</evidence>
<keyword evidence="4 7" id="KW-0812">Transmembrane</keyword>
<keyword evidence="3" id="KW-1003">Cell membrane</keyword>
<organism evidence="9 10">
    <name type="scientific">Paenibacillus sepulcri</name>
    <dbReference type="NCBI Taxonomy" id="359917"/>
    <lineage>
        <taxon>Bacteria</taxon>
        <taxon>Bacillati</taxon>
        <taxon>Bacillota</taxon>
        <taxon>Bacilli</taxon>
        <taxon>Bacillales</taxon>
        <taxon>Paenibacillaceae</taxon>
        <taxon>Paenibacillus</taxon>
    </lineage>
</organism>
<feature type="transmembrane region" description="Helical" evidence="7">
    <location>
        <begin position="259"/>
        <end position="280"/>
    </location>
</feature>
<keyword evidence="6 7" id="KW-0472">Membrane</keyword>
<keyword evidence="2 7" id="KW-0813">Transport</keyword>
<evidence type="ECO:0000313" key="9">
    <source>
        <dbReference type="EMBL" id="MBW7454212.1"/>
    </source>
</evidence>